<dbReference type="Pfam" id="PF13671">
    <property type="entry name" value="AAA_33"/>
    <property type="match status" value="1"/>
</dbReference>
<comment type="caution">
    <text evidence="1">The sequence shown here is derived from an EMBL/GenBank/DDBJ whole genome shotgun (WGS) entry which is preliminary data.</text>
</comment>
<proteinExistence type="predicted"/>
<gene>
    <name evidence="1" type="ORF">B0T46_05310</name>
</gene>
<dbReference type="InterPro" id="IPR027417">
    <property type="entry name" value="P-loop_NTPase"/>
</dbReference>
<evidence type="ECO:0000313" key="2">
    <source>
        <dbReference type="Proteomes" id="UP000188836"/>
    </source>
</evidence>
<dbReference type="AlphaFoldDB" id="A0A1V2TKE9"/>
<dbReference type="Gene3D" id="3.40.50.300">
    <property type="entry name" value="P-loop containing nucleotide triphosphate hydrolases"/>
    <property type="match status" value="1"/>
</dbReference>
<dbReference type="STRING" id="1538463.B0T36_23635"/>
<dbReference type="RefSeq" id="WP_077115334.1">
    <property type="nucleotide sequence ID" value="NZ_LOKT01000021.1"/>
</dbReference>
<protein>
    <recommendedName>
        <fullName evidence="3">ATP-binding protein</fullName>
    </recommendedName>
</protein>
<evidence type="ECO:0000313" key="1">
    <source>
        <dbReference type="EMBL" id="ONM49821.1"/>
    </source>
</evidence>
<organism evidence="1 2">
    <name type="scientific">Nocardia donostiensis</name>
    <dbReference type="NCBI Taxonomy" id="1538463"/>
    <lineage>
        <taxon>Bacteria</taxon>
        <taxon>Bacillati</taxon>
        <taxon>Actinomycetota</taxon>
        <taxon>Actinomycetes</taxon>
        <taxon>Mycobacteriales</taxon>
        <taxon>Nocardiaceae</taxon>
        <taxon>Nocardia</taxon>
    </lineage>
</organism>
<name>A0A1V2TKE9_9NOCA</name>
<reference evidence="1 2" key="1">
    <citation type="journal article" date="2016" name="Antonie Van Leeuwenhoek">
        <title>Nocardia donostiensis sp. nov., isolated from human respiratory specimens.</title>
        <authorList>
            <person name="Ercibengoa M."/>
            <person name="Bell M."/>
            <person name="Marimon J.M."/>
            <person name="Humrighouse B."/>
            <person name="Klenk H.P."/>
            <person name="Potter G."/>
            <person name="Perez-Trallero E."/>
        </authorList>
    </citation>
    <scope>NUCLEOTIDE SEQUENCE [LARGE SCALE GENOMIC DNA]</scope>
    <source>
        <strain evidence="1 2">X1655</strain>
    </source>
</reference>
<keyword evidence="2" id="KW-1185">Reference proteome</keyword>
<dbReference type="EMBL" id="MUMY01000003">
    <property type="protein sequence ID" value="ONM49821.1"/>
    <property type="molecule type" value="Genomic_DNA"/>
</dbReference>
<accession>A0A1V2TKE9</accession>
<evidence type="ECO:0008006" key="3">
    <source>
        <dbReference type="Google" id="ProtNLM"/>
    </source>
</evidence>
<dbReference type="SUPFAM" id="SSF52540">
    <property type="entry name" value="P-loop containing nucleoside triphosphate hydrolases"/>
    <property type="match status" value="1"/>
</dbReference>
<dbReference type="Proteomes" id="UP000188836">
    <property type="component" value="Unassembled WGS sequence"/>
</dbReference>
<sequence>MSRVVLMCGPAGAGKTTYARALERDGFVRLSIDAEAWSQGLREQPLPDSVSGRIEARLREQLVTLVRDGADVVLDCSFWSKHKRAEYRELVEDLGVTAETVYLATPRDVALARVAARDGSHADDVVLTEPRAGFYFDHFEVPTDDEGPLTVVSGVDDTDAENR</sequence>